<reference evidence="2 3" key="1">
    <citation type="submission" date="2015-10" db="EMBL/GenBank/DDBJ databases">
        <title>Draft genome sequence of Streptomyces curacoi DSM 40107, type strain for the species Streptomyces curacoi.</title>
        <authorList>
            <person name="Ruckert C."/>
            <person name="Winkler A."/>
            <person name="Kalinowski J."/>
            <person name="Kampfer P."/>
            <person name="Glaeser S."/>
        </authorList>
    </citation>
    <scope>NUCLEOTIDE SEQUENCE [LARGE SCALE GENOMIC DNA]</scope>
    <source>
        <strain evidence="2 3">DSM 40107</strain>
    </source>
</reference>
<keyword evidence="3" id="KW-1185">Reference proteome</keyword>
<protein>
    <submittedName>
        <fullName evidence="2">Integrase</fullName>
    </submittedName>
</protein>
<evidence type="ECO:0000256" key="1">
    <source>
        <dbReference type="ARBA" id="ARBA00023172"/>
    </source>
</evidence>
<dbReference type="AlphaFoldDB" id="A0A124GUW7"/>
<dbReference type="EMBL" id="LMWJ01000032">
    <property type="protein sequence ID" value="KUM68220.1"/>
    <property type="molecule type" value="Genomic_DNA"/>
</dbReference>
<evidence type="ECO:0000313" key="3">
    <source>
        <dbReference type="Proteomes" id="UP000054024"/>
    </source>
</evidence>
<dbReference type="Gene3D" id="1.10.443.10">
    <property type="entry name" value="Intergrase catalytic core"/>
    <property type="match status" value="1"/>
</dbReference>
<dbReference type="InterPro" id="IPR011010">
    <property type="entry name" value="DNA_brk_join_enz"/>
</dbReference>
<dbReference type="OrthoDB" id="4020134at2"/>
<organism evidence="2 3">
    <name type="scientific">Streptomyces curacoi</name>
    <dbReference type="NCBI Taxonomy" id="146536"/>
    <lineage>
        <taxon>Bacteria</taxon>
        <taxon>Bacillati</taxon>
        <taxon>Actinomycetota</taxon>
        <taxon>Actinomycetes</taxon>
        <taxon>Kitasatosporales</taxon>
        <taxon>Streptomycetaceae</taxon>
        <taxon>Streptomyces</taxon>
    </lineage>
</organism>
<dbReference type="STRING" id="146536.AQI70_34070"/>
<dbReference type="GO" id="GO:0003677">
    <property type="term" value="F:DNA binding"/>
    <property type="evidence" value="ECO:0007669"/>
    <property type="project" value="InterPro"/>
</dbReference>
<comment type="caution">
    <text evidence="2">The sequence shown here is derived from an EMBL/GenBank/DDBJ whole genome shotgun (WGS) entry which is preliminary data.</text>
</comment>
<keyword evidence="1" id="KW-0233">DNA recombination</keyword>
<gene>
    <name evidence="2" type="ORF">AQI70_34070</name>
</gene>
<name>A0A124GUW7_9ACTN</name>
<dbReference type="GO" id="GO:0006310">
    <property type="term" value="P:DNA recombination"/>
    <property type="evidence" value="ECO:0007669"/>
    <property type="project" value="UniProtKB-KW"/>
</dbReference>
<dbReference type="SUPFAM" id="SSF56349">
    <property type="entry name" value="DNA breaking-rejoining enzymes"/>
    <property type="match status" value="1"/>
</dbReference>
<dbReference type="GO" id="GO:0015074">
    <property type="term" value="P:DNA integration"/>
    <property type="evidence" value="ECO:0007669"/>
    <property type="project" value="InterPro"/>
</dbReference>
<accession>A0A124GUW7</accession>
<dbReference type="Proteomes" id="UP000054024">
    <property type="component" value="Unassembled WGS sequence"/>
</dbReference>
<evidence type="ECO:0000313" key="2">
    <source>
        <dbReference type="EMBL" id="KUM68220.1"/>
    </source>
</evidence>
<proteinExistence type="predicted"/>
<sequence>MHMSSFTPAGWESWNVSRQPLIRTGMPIVIDDDLLFEDALGAPRPAVYANRWLRELPLEGASAVRTWENNAGCLCEWMTFLKVRGVHPLGDRQELRAALSMYAEHRFNGPLKQRWDHTTWNLHIGILSRFYRWAQSEGLCTAVPFSYRAGKRIADGVLVDVQINLARQRQPRPHTTIKYLEEDFADLFVHALAGLGPDGEPDRRYRRPREGARNAAMAKSVLSSGLRKQEFTYLTIYEVPPLPARPTTLPVLFPLGHALTKGQKARTSWIHYGALAEMHQYIDLDRAASAEGFRWRPPARLGTPLLVEVPDWEGAHLNGERRSWRQLRPAERLCLVTPEGQSPLVGLQSTGKPFVDWSTVFRRTSVRIRERYEPRFPTTASHRLRHTMAMATLEQLIKGFYRQAAALVADTGDDAAMALYLIKSDPMLVLRDLLGHQSALSTELYIARLDVTRLYRNAYQDALARRTPAAAAEADAEFDDEEDAR</sequence>
<dbReference type="InterPro" id="IPR013762">
    <property type="entry name" value="Integrase-like_cat_sf"/>
</dbReference>